<dbReference type="AlphaFoldDB" id="A0A8T5UYS2"/>
<proteinExistence type="predicted"/>
<comment type="caution">
    <text evidence="1">The sequence shown here is derived from an EMBL/GenBank/DDBJ whole genome shotgun (WGS) entry which is preliminary data.</text>
</comment>
<dbReference type="InterPro" id="IPR041881">
    <property type="entry name" value="PqqD_sf"/>
</dbReference>
<accession>A0A8T5UYS2</accession>
<dbReference type="Gene3D" id="1.10.10.1150">
    <property type="entry name" value="Coenzyme PQQ synthesis protein D (PqqD)"/>
    <property type="match status" value="1"/>
</dbReference>
<dbReference type="RefSeq" id="WP_223791872.1">
    <property type="nucleotide sequence ID" value="NZ_JAIOUQ010000010.1"/>
</dbReference>
<name>A0A8T5UYS2_9EURY</name>
<dbReference type="EMBL" id="JAIOUQ010000010">
    <property type="protein sequence ID" value="MBZ2166320.1"/>
    <property type="molecule type" value="Genomic_DNA"/>
</dbReference>
<keyword evidence="2" id="KW-1185">Reference proteome</keyword>
<dbReference type="Proteomes" id="UP000825933">
    <property type="component" value="Unassembled WGS sequence"/>
</dbReference>
<protein>
    <submittedName>
        <fullName evidence="1">PqqD family peptide modification chaperone</fullName>
    </submittedName>
</protein>
<evidence type="ECO:0000313" key="1">
    <source>
        <dbReference type="EMBL" id="MBZ2166320.1"/>
    </source>
</evidence>
<reference evidence="2" key="1">
    <citation type="journal article" date="2022" name="Microbiol. Resour. Announc.">
        <title>Draft Genome Sequence of a Methanogenic Archaeon from West Spitsbergen Permafrost.</title>
        <authorList>
            <person name="Trubitsyn V."/>
            <person name="Rivkina E."/>
            <person name="Shcherbakova V."/>
        </authorList>
    </citation>
    <scope>NUCLEOTIDE SEQUENCE [LARGE SCALE GENOMIC DNA]</scope>
    <source>
        <strain evidence="2">VT</strain>
    </source>
</reference>
<gene>
    <name evidence="1" type="ORF">K8N75_09750</name>
</gene>
<evidence type="ECO:0000313" key="2">
    <source>
        <dbReference type="Proteomes" id="UP000825933"/>
    </source>
</evidence>
<organism evidence="1 2">
    <name type="scientific">Methanobacterium spitsbergense</name>
    <dbReference type="NCBI Taxonomy" id="2874285"/>
    <lineage>
        <taxon>Archaea</taxon>
        <taxon>Methanobacteriati</taxon>
        <taxon>Methanobacteriota</taxon>
        <taxon>Methanomada group</taxon>
        <taxon>Methanobacteria</taxon>
        <taxon>Methanobacteriales</taxon>
        <taxon>Methanobacteriaceae</taxon>
        <taxon>Methanobacterium</taxon>
    </lineage>
</organism>
<sequence>MTKISIDSTLVVADDVVSCDLDGEAAILNMNDGVYYGLDPIGAKIWNLIQKPRVVNDIVEIIWDEYDVDKNQCKCDIFELIKELLDNGLVKINE</sequence>
<dbReference type="Pfam" id="PF05402">
    <property type="entry name" value="PqqD"/>
    <property type="match status" value="1"/>
</dbReference>
<dbReference type="InterPro" id="IPR008792">
    <property type="entry name" value="PQQD"/>
</dbReference>